<dbReference type="RefSeq" id="WP_106929408.1">
    <property type="nucleotide sequence ID" value="NZ_PYFT01000001.1"/>
</dbReference>
<organism evidence="1 2">
    <name type="scientific">Adhaeribacter arboris</name>
    <dbReference type="NCBI Taxonomy" id="2072846"/>
    <lineage>
        <taxon>Bacteria</taxon>
        <taxon>Pseudomonadati</taxon>
        <taxon>Bacteroidota</taxon>
        <taxon>Cytophagia</taxon>
        <taxon>Cytophagales</taxon>
        <taxon>Hymenobacteraceae</taxon>
        <taxon>Adhaeribacter</taxon>
    </lineage>
</organism>
<dbReference type="OrthoDB" id="6401746at2"/>
<dbReference type="EMBL" id="PYFT01000001">
    <property type="protein sequence ID" value="PSR54088.1"/>
    <property type="molecule type" value="Genomic_DNA"/>
</dbReference>
<dbReference type="Proteomes" id="UP000240357">
    <property type="component" value="Unassembled WGS sequence"/>
</dbReference>
<accession>A0A2T2YF50</accession>
<reference evidence="1 2" key="1">
    <citation type="submission" date="2018-03" db="EMBL/GenBank/DDBJ databases">
        <title>Adhaeribacter sp. HMF7605 Genome sequencing and assembly.</title>
        <authorList>
            <person name="Kang H."/>
            <person name="Kang J."/>
            <person name="Cha I."/>
            <person name="Kim H."/>
            <person name="Joh K."/>
        </authorList>
    </citation>
    <scope>NUCLEOTIDE SEQUENCE [LARGE SCALE GENOMIC DNA]</scope>
    <source>
        <strain evidence="1 2">HMF7605</strain>
    </source>
</reference>
<proteinExistence type="predicted"/>
<protein>
    <submittedName>
        <fullName evidence="1">Uncharacterized protein</fullName>
    </submittedName>
</protein>
<sequence length="123" mass="14680">MPYIYKKGSGQVIETGFKDIPLKLTKENLKELLTEIINQETKYTHQDFANWCRTHFSKIISQDIELEEIGIDEATYEVIMDVDAQWDLYLVNTFKIDELKELDLTKVHLPLEWFKNWLKQLEQ</sequence>
<gene>
    <name evidence="1" type="ORF">AHMF7605_11430</name>
</gene>
<evidence type="ECO:0000313" key="1">
    <source>
        <dbReference type="EMBL" id="PSR54088.1"/>
    </source>
</evidence>
<comment type="caution">
    <text evidence="1">The sequence shown here is derived from an EMBL/GenBank/DDBJ whole genome shotgun (WGS) entry which is preliminary data.</text>
</comment>
<keyword evidence="2" id="KW-1185">Reference proteome</keyword>
<evidence type="ECO:0000313" key="2">
    <source>
        <dbReference type="Proteomes" id="UP000240357"/>
    </source>
</evidence>
<name>A0A2T2YF50_9BACT</name>
<dbReference type="AlphaFoldDB" id="A0A2T2YF50"/>